<reference evidence="2" key="1">
    <citation type="submission" date="2018-10" db="EMBL/GenBank/DDBJ databases">
        <title>Hidden diversity of soil giant viruses.</title>
        <authorList>
            <person name="Schulz F."/>
            <person name="Alteio L."/>
            <person name="Goudeau D."/>
            <person name="Ryan E.M."/>
            <person name="Malmstrom R.R."/>
            <person name="Blanchard J."/>
            <person name="Woyke T."/>
        </authorList>
    </citation>
    <scope>NUCLEOTIDE SEQUENCE</scope>
    <source>
        <strain evidence="2">EDV1</strain>
    </source>
</reference>
<organism evidence="2">
    <name type="scientific">Edafosvirus sp</name>
    <dbReference type="NCBI Taxonomy" id="2487765"/>
    <lineage>
        <taxon>Viruses</taxon>
        <taxon>Varidnaviria</taxon>
        <taxon>Bamfordvirae</taxon>
        <taxon>Nucleocytoviricota</taxon>
        <taxon>Megaviricetes</taxon>
        <taxon>Imitervirales</taxon>
        <taxon>Mimiviridae</taxon>
        <taxon>Klosneuvirinae</taxon>
    </lineage>
</organism>
<accession>A0A3G4ZYX5</accession>
<dbReference type="EMBL" id="MK072098">
    <property type="protein sequence ID" value="AYV78783.1"/>
    <property type="molecule type" value="Genomic_DNA"/>
</dbReference>
<keyword evidence="1" id="KW-0175">Coiled coil</keyword>
<protein>
    <submittedName>
        <fullName evidence="2">Uncharacterized protein</fullName>
    </submittedName>
</protein>
<evidence type="ECO:0000313" key="2">
    <source>
        <dbReference type="EMBL" id="AYV78783.1"/>
    </source>
</evidence>
<name>A0A3G4ZYX5_9VIRU</name>
<proteinExistence type="predicted"/>
<feature type="coiled-coil region" evidence="1">
    <location>
        <begin position="303"/>
        <end position="330"/>
    </location>
</feature>
<gene>
    <name evidence="2" type="ORF">Edafosvirus33_3</name>
</gene>
<sequence>MGTRGTILIKFNGKWFKVYNHLDSYFEGLGMNLMNELVELLKLNSVDNLILKLERIKIVDDNVLPTQEDINNLKEYTSLGVSNQSTDDWYCLTRECQGSLKALIESGYALSLDEKDLEEYNYCIDFDKKEFFCNDKLVCNFNGLEKLCNKDEPKIDPNACKKHKICDKCKRIIVHYIEDGKFVCLCNMEGKECCDGDNVSHCICKFYDPFIIDDHNFLFDPLCTDYIVYYNLIDRDYKNTTIQKGNIYNVISKEEFNQLLIKRNDTRDDNEKIIVASSEIKTQIEDKLIKLCYLKNTYRPNKKSPAQNEMREVDNNLKDWEKQIEDQLIKSCYIDDVGCQNIILPYAYCGLYEFDDKGNKEFRVEPVYGYCFLIVRK</sequence>
<evidence type="ECO:0000256" key="1">
    <source>
        <dbReference type="SAM" id="Coils"/>
    </source>
</evidence>